<dbReference type="PROSITE" id="PS50850">
    <property type="entry name" value="MFS"/>
    <property type="match status" value="1"/>
</dbReference>
<feature type="transmembrane region" description="Helical" evidence="1">
    <location>
        <begin position="322"/>
        <end position="340"/>
    </location>
</feature>
<feature type="transmembrane region" description="Helical" evidence="1">
    <location>
        <begin position="409"/>
        <end position="429"/>
    </location>
</feature>
<feature type="transmembrane region" description="Helical" evidence="1">
    <location>
        <begin position="133"/>
        <end position="154"/>
    </location>
</feature>
<keyword evidence="1" id="KW-0472">Membrane</keyword>
<feature type="transmembrane region" description="Helical" evidence="1">
    <location>
        <begin position="291"/>
        <end position="310"/>
    </location>
</feature>
<sequence length="436" mass="46742">MTRCLSYAYQVCSVSITPKGCLFGVFSMSTEGMRLRFLYLPGNAWVLAVSSAFWTVGGSIVNPYQSIFFEAIGTPLPFIGVLAALSSVVTAITYLVGGYIADTWGRRKVIAVFSFVAAANSFIYFFVKMWPELFIPVTVGAISGLYTPAFNATLNDSMKADLRPRGFASFTILTTIPSVFSPYIGGLLMQQFGDVEGLKIGFFVSGLLGVASVTWRALRLKETFKPSRSDSLSLAQFVVGVIRHNASAYRQAGSNARKLIVYSALSSVATGLSTLYVSIYVIKGLNLPPTYYGLLTGLSALTTILLLLPAASFVERFGLKRAAVLSALSSPLSMLVFVSANGMNDLIAWSMTGGVSGALTSPTIQSLQGNVVPAELRGRLMAMFSVVPLLVSTPAQIASGVLFTYVSRLAPFIVSIPFYAVSVYILTTLRLDGSKN</sequence>
<feature type="transmembrane region" description="Helical" evidence="1">
    <location>
        <begin position="109"/>
        <end position="127"/>
    </location>
</feature>
<accession>A0A2R6AXL0</accession>
<feature type="domain" description="Major facilitator superfamily (MFS) profile" evidence="2">
    <location>
        <begin position="255"/>
        <end position="436"/>
    </location>
</feature>
<dbReference type="AlphaFoldDB" id="A0A2R6AXL0"/>
<dbReference type="EMBL" id="NEXE01000035">
    <property type="protein sequence ID" value="PSN91104.1"/>
    <property type="molecule type" value="Genomic_DNA"/>
</dbReference>
<dbReference type="Pfam" id="PF07690">
    <property type="entry name" value="MFS_1"/>
    <property type="match status" value="1"/>
</dbReference>
<evidence type="ECO:0000313" key="4">
    <source>
        <dbReference type="Proteomes" id="UP000240322"/>
    </source>
</evidence>
<dbReference type="InterPro" id="IPR011701">
    <property type="entry name" value="MFS"/>
</dbReference>
<feature type="transmembrane region" description="Helical" evidence="1">
    <location>
        <begin position="200"/>
        <end position="218"/>
    </location>
</feature>
<evidence type="ECO:0000313" key="3">
    <source>
        <dbReference type="EMBL" id="PSN91104.1"/>
    </source>
</evidence>
<feature type="transmembrane region" description="Helical" evidence="1">
    <location>
        <begin position="380"/>
        <end position="403"/>
    </location>
</feature>
<feature type="transmembrane region" description="Helical" evidence="1">
    <location>
        <begin position="37"/>
        <end position="56"/>
    </location>
</feature>
<reference evidence="3 4" key="1">
    <citation type="submission" date="2017-04" db="EMBL/GenBank/DDBJ databases">
        <title>Novel microbial lineages endemic to geothermal iron-oxide mats fill important gaps in the evolutionary history of Archaea.</title>
        <authorList>
            <person name="Jay Z.J."/>
            <person name="Beam J.P."/>
            <person name="Dlakic M."/>
            <person name="Rusch D.B."/>
            <person name="Kozubal M.A."/>
            <person name="Inskeep W.P."/>
        </authorList>
    </citation>
    <scope>NUCLEOTIDE SEQUENCE [LARGE SCALE GENOMIC DNA]</scope>
    <source>
        <strain evidence="3">OSP_D</strain>
    </source>
</reference>
<dbReference type="GO" id="GO:0022857">
    <property type="term" value="F:transmembrane transporter activity"/>
    <property type="evidence" value="ECO:0007669"/>
    <property type="project" value="InterPro"/>
</dbReference>
<dbReference type="Gene3D" id="1.20.1250.20">
    <property type="entry name" value="MFS general substrate transporter like domains"/>
    <property type="match status" value="2"/>
</dbReference>
<dbReference type="InterPro" id="IPR020846">
    <property type="entry name" value="MFS_dom"/>
</dbReference>
<name>A0A2R6AXL0_9ARCH</name>
<feature type="transmembrane region" description="Helical" evidence="1">
    <location>
        <begin position="259"/>
        <end position="279"/>
    </location>
</feature>
<comment type="caution">
    <text evidence="3">The sequence shown here is derived from an EMBL/GenBank/DDBJ whole genome shotgun (WGS) entry which is preliminary data.</text>
</comment>
<dbReference type="InterPro" id="IPR036259">
    <property type="entry name" value="MFS_trans_sf"/>
</dbReference>
<feature type="transmembrane region" description="Helical" evidence="1">
    <location>
        <begin position="76"/>
        <end position="97"/>
    </location>
</feature>
<gene>
    <name evidence="3" type="ORF">B9Q03_05035</name>
</gene>
<feature type="transmembrane region" description="Helical" evidence="1">
    <location>
        <begin position="166"/>
        <end position="188"/>
    </location>
</feature>
<evidence type="ECO:0000259" key="2">
    <source>
        <dbReference type="PROSITE" id="PS50850"/>
    </source>
</evidence>
<protein>
    <recommendedName>
        <fullName evidence="2">Major facilitator superfamily (MFS) profile domain-containing protein</fullName>
    </recommendedName>
</protein>
<keyword evidence="1" id="KW-0812">Transmembrane</keyword>
<organism evidence="3 4">
    <name type="scientific">Candidatus Marsarchaeota G2 archaeon OSP_D</name>
    <dbReference type="NCBI Taxonomy" id="1978157"/>
    <lineage>
        <taxon>Archaea</taxon>
        <taxon>Candidatus Marsarchaeota</taxon>
        <taxon>Candidatus Marsarchaeota group 2</taxon>
    </lineage>
</organism>
<evidence type="ECO:0000256" key="1">
    <source>
        <dbReference type="SAM" id="Phobius"/>
    </source>
</evidence>
<dbReference type="Proteomes" id="UP000240322">
    <property type="component" value="Unassembled WGS sequence"/>
</dbReference>
<dbReference type="PANTHER" id="PTHR23518:SF2">
    <property type="entry name" value="MAJOR FACILITATOR SUPERFAMILY TRANSPORTER"/>
    <property type="match status" value="1"/>
</dbReference>
<dbReference type="SUPFAM" id="SSF103473">
    <property type="entry name" value="MFS general substrate transporter"/>
    <property type="match status" value="1"/>
</dbReference>
<keyword evidence="1" id="KW-1133">Transmembrane helix</keyword>
<proteinExistence type="predicted"/>
<dbReference type="PANTHER" id="PTHR23518">
    <property type="entry name" value="C-METHYLTRANSFERASE"/>
    <property type="match status" value="1"/>
</dbReference>